<feature type="compositionally biased region" description="Basic and acidic residues" evidence="1">
    <location>
        <begin position="629"/>
        <end position="644"/>
    </location>
</feature>
<dbReference type="SMART" id="SM00165">
    <property type="entry name" value="UBA"/>
    <property type="match status" value="1"/>
</dbReference>
<accession>A0A8H7J3E9</accession>
<dbReference type="SUPFAM" id="SSF46934">
    <property type="entry name" value="UBA-like"/>
    <property type="match status" value="1"/>
</dbReference>
<evidence type="ECO:0000313" key="4">
    <source>
        <dbReference type="Proteomes" id="UP000651452"/>
    </source>
</evidence>
<dbReference type="InterPro" id="IPR009060">
    <property type="entry name" value="UBA-like_sf"/>
</dbReference>
<dbReference type="AlphaFoldDB" id="A0A8H7J3E9"/>
<feature type="compositionally biased region" description="Polar residues" evidence="1">
    <location>
        <begin position="28"/>
        <end position="41"/>
    </location>
</feature>
<feature type="compositionally biased region" description="Basic and acidic residues" evidence="1">
    <location>
        <begin position="18"/>
        <end position="27"/>
    </location>
</feature>
<dbReference type="EMBL" id="RZGK01000010">
    <property type="protein sequence ID" value="KAF9695762.1"/>
    <property type="molecule type" value="Genomic_DNA"/>
</dbReference>
<dbReference type="Proteomes" id="UP000651452">
    <property type="component" value="Unassembled WGS sequence"/>
</dbReference>
<evidence type="ECO:0000259" key="2">
    <source>
        <dbReference type="PROSITE" id="PS50030"/>
    </source>
</evidence>
<feature type="domain" description="UBA" evidence="2">
    <location>
        <begin position="384"/>
        <end position="423"/>
    </location>
</feature>
<dbReference type="OrthoDB" id="5404794at2759"/>
<protein>
    <recommendedName>
        <fullName evidence="2">UBA domain-containing protein</fullName>
    </recommendedName>
</protein>
<proteinExistence type="predicted"/>
<dbReference type="InterPro" id="IPR015940">
    <property type="entry name" value="UBA"/>
</dbReference>
<reference evidence="3" key="2">
    <citation type="submission" date="2020-09" db="EMBL/GenBank/DDBJ databases">
        <title>Reference genome assembly for Australian Ascochyta lentis isolate Al4.</title>
        <authorList>
            <person name="Lee R.C."/>
            <person name="Farfan-Caceres L.M."/>
            <person name="Debler J.W."/>
            <person name="Williams A.H."/>
            <person name="Henares B.M."/>
        </authorList>
    </citation>
    <scope>NUCLEOTIDE SEQUENCE</scope>
    <source>
        <strain evidence="3">Al4</strain>
    </source>
</reference>
<evidence type="ECO:0000256" key="1">
    <source>
        <dbReference type="SAM" id="MobiDB-lite"/>
    </source>
</evidence>
<feature type="compositionally biased region" description="Polar residues" evidence="1">
    <location>
        <begin position="601"/>
        <end position="619"/>
    </location>
</feature>
<feature type="compositionally biased region" description="Polar residues" evidence="1">
    <location>
        <begin position="210"/>
        <end position="237"/>
    </location>
</feature>
<feature type="compositionally biased region" description="Acidic residues" evidence="1">
    <location>
        <begin position="7"/>
        <end position="17"/>
    </location>
</feature>
<feature type="region of interest" description="Disordered" evidence="1">
    <location>
        <begin position="1"/>
        <end position="42"/>
    </location>
</feature>
<feature type="region of interest" description="Disordered" evidence="1">
    <location>
        <begin position="517"/>
        <end position="566"/>
    </location>
</feature>
<name>A0A8H7J3E9_9PLEO</name>
<reference evidence="3" key="1">
    <citation type="submission" date="2018-12" db="EMBL/GenBank/DDBJ databases">
        <authorList>
            <person name="Syme R.A."/>
            <person name="Farfan-Caceres L."/>
            <person name="Lichtenzveig J."/>
        </authorList>
    </citation>
    <scope>NUCLEOTIDE SEQUENCE</scope>
    <source>
        <strain evidence="3">Al4</strain>
    </source>
</reference>
<feature type="compositionally biased region" description="Low complexity" evidence="1">
    <location>
        <begin position="245"/>
        <end position="254"/>
    </location>
</feature>
<feature type="region of interest" description="Disordered" evidence="1">
    <location>
        <begin position="195"/>
        <end position="384"/>
    </location>
</feature>
<organism evidence="3 4">
    <name type="scientific">Ascochyta lentis</name>
    <dbReference type="NCBI Taxonomy" id="205686"/>
    <lineage>
        <taxon>Eukaryota</taxon>
        <taxon>Fungi</taxon>
        <taxon>Dikarya</taxon>
        <taxon>Ascomycota</taxon>
        <taxon>Pezizomycotina</taxon>
        <taxon>Dothideomycetes</taxon>
        <taxon>Pleosporomycetidae</taxon>
        <taxon>Pleosporales</taxon>
        <taxon>Pleosporineae</taxon>
        <taxon>Didymellaceae</taxon>
        <taxon>Ascochyta</taxon>
    </lineage>
</organism>
<feature type="compositionally biased region" description="Basic residues" evidence="1">
    <location>
        <begin position="555"/>
        <end position="564"/>
    </location>
</feature>
<gene>
    <name evidence="3" type="ORF">EKO04_006162</name>
</gene>
<sequence>MSRVIQDSDDELDDDLDVGTHHPEKQDATPQHSTSDTSSTEALRRQIEAAHRAHLQSQFPVNDGHAPVVIDGTHQIRKMPAGFDSSGTSSEHFALKGAAATYGDEPKGSFINSPLGQQENQNYLRQDLQPTATTNGTDWVLDGTMREAYAQHNPNAMFPEPSSTVPNATLTQQRVLEGVLAPALLGSDIDAGRAPFQPDASIPWSEYLKSPTNTGERPKSSAQETRVSQIASAATSESHLHKHSAASQSQRSRQGSLMLVGSPPAHDTRSNSIDAQDITMFTEDKDESLDNPTPAVDSLPQEELPSLHCQSRKKRPSPALTLDDDLADLGLPKEQYKPRPSRSRSLKVGTQESIDYSIRPEKATKASRQRRSTTTTGSLAKPLSTPERIRQICDMGFTPSTSERALERNNGDVTQSVDWLVTNRVADDELVCHNPQMAKPAGYQETADTGTRRQRIAPQTSHLGAEQISVTDTVAKPAAVDRNAASTEPATIAPIVAVRSPTKVQVVIPTKLPKQSLVTPTTMETSGRKAKRRKTTLDPPEPTTTPSAANEAKVEKKRGRGRPKKAIEAPVSTDFVQYDEDEQVRGHPLLPADNDARPITAQSQGPEHETNATVISKTTPEPPVFPNRPEVEPITPERVKKPAVREQASNNKGKVSYRVGLSKRAKIAPLLRVMKK</sequence>
<comment type="caution">
    <text evidence="3">The sequence shown here is derived from an EMBL/GenBank/DDBJ whole genome shotgun (WGS) entry which is preliminary data.</text>
</comment>
<dbReference type="PROSITE" id="PS50030">
    <property type="entry name" value="UBA"/>
    <property type="match status" value="1"/>
</dbReference>
<evidence type="ECO:0000313" key="3">
    <source>
        <dbReference type="EMBL" id="KAF9695762.1"/>
    </source>
</evidence>
<keyword evidence="4" id="KW-1185">Reference proteome</keyword>
<dbReference type="Pfam" id="PF00627">
    <property type="entry name" value="UBA"/>
    <property type="match status" value="1"/>
</dbReference>
<feature type="region of interest" description="Disordered" evidence="1">
    <location>
        <begin position="601"/>
        <end position="657"/>
    </location>
</feature>
<dbReference type="Gene3D" id="1.10.8.10">
    <property type="entry name" value="DNA helicase RuvA subunit, C-terminal domain"/>
    <property type="match status" value="1"/>
</dbReference>